<proteinExistence type="predicted"/>
<gene>
    <name evidence="1" type="ORF">G127AT_13790</name>
</gene>
<accession>A0A975FLY4</accession>
<keyword evidence="2" id="KW-1185">Reference proteome</keyword>
<dbReference type="Proteomes" id="UP000671914">
    <property type="component" value="Chromosome"/>
</dbReference>
<evidence type="ECO:0000313" key="2">
    <source>
        <dbReference type="Proteomes" id="UP000671914"/>
    </source>
</evidence>
<evidence type="ECO:0008006" key="3">
    <source>
        <dbReference type="Google" id="ProtNLM"/>
    </source>
</evidence>
<sequence>MNVPFEADIEVRLTPSADALAAFARTTAAAGVSLEGGGAWVEDARGIHPRLVAHFLVADGEAAARALRAAGLDPVVRHVATTRLDQETPGTLAAHLAKLAEAGVPLIAQYSDHGGRLVIVTDAEHLAAARACG</sequence>
<organism evidence="1 2">
    <name type="scientific">Agromyces archimandritae</name>
    <dbReference type="NCBI Taxonomy" id="2781962"/>
    <lineage>
        <taxon>Bacteria</taxon>
        <taxon>Bacillati</taxon>
        <taxon>Actinomycetota</taxon>
        <taxon>Actinomycetes</taxon>
        <taxon>Micrococcales</taxon>
        <taxon>Microbacteriaceae</taxon>
        <taxon>Agromyces</taxon>
    </lineage>
</organism>
<protein>
    <recommendedName>
        <fullName evidence="3">Amino acid-binding ACT domain-containing protein</fullName>
    </recommendedName>
</protein>
<dbReference type="AlphaFoldDB" id="A0A975FLY4"/>
<dbReference type="Gene3D" id="3.30.2130.10">
    <property type="entry name" value="VC0802-like"/>
    <property type="match status" value="1"/>
</dbReference>
<dbReference type="RefSeq" id="WP_210897816.1">
    <property type="nucleotide sequence ID" value="NZ_CP071696.1"/>
</dbReference>
<reference evidence="1" key="1">
    <citation type="submission" date="2021-03" db="EMBL/GenBank/DDBJ databases">
        <title>Agromyces archimandritus sp. nov., isolated from the cockroach Archimandrita tessellata.</title>
        <authorList>
            <person name="Guzman J."/>
            <person name="Ortuzar M."/>
            <person name="Poehlein A."/>
            <person name="Daniel R."/>
            <person name="Trujillo M."/>
            <person name="Vilcinskas A."/>
        </authorList>
    </citation>
    <scope>NUCLEOTIDE SEQUENCE</scope>
    <source>
        <strain evidence="1">G127AT</strain>
    </source>
</reference>
<name>A0A975FLY4_9MICO</name>
<evidence type="ECO:0000313" key="1">
    <source>
        <dbReference type="EMBL" id="QTX04332.1"/>
    </source>
</evidence>
<dbReference type="KEGG" id="aarc:G127AT_13790"/>
<dbReference type="EMBL" id="CP071696">
    <property type="protein sequence ID" value="QTX04332.1"/>
    <property type="molecule type" value="Genomic_DNA"/>
</dbReference>